<accession>A0A518DU89</accession>
<dbReference type="KEGG" id="lcre:Pla8534_32180"/>
<sequence length="146" mass="16143">MNSIDTASVLNRLAVILGRSLPMYLNYARPYALFGDDEAGDTLTQIAIDQRQMVDRIGEMIVEADAPIVHGEFPMVFTGFHDLSYSYLIDQMLLYQKRDIAAIVDCVDQLRMAPMAKALAEEALGMSKGHLDTLQDLADSRSSAKA</sequence>
<dbReference type="Proteomes" id="UP000317648">
    <property type="component" value="Chromosome"/>
</dbReference>
<dbReference type="AlphaFoldDB" id="A0A518DU89"/>
<proteinExistence type="predicted"/>
<evidence type="ECO:0000313" key="1">
    <source>
        <dbReference type="EMBL" id="QDU95403.1"/>
    </source>
</evidence>
<keyword evidence="2" id="KW-1185">Reference proteome</keyword>
<dbReference type="OrthoDB" id="282205at2"/>
<organism evidence="1 2">
    <name type="scientific">Lignipirellula cremea</name>
    <dbReference type="NCBI Taxonomy" id="2528010"/>
    <lineage>
        <taxon>Bacteria</taxon>
        <taxon>Pseudomonadati</taxon>
        <taxon>Planctomycetota</taxon>
        <taxon>Planctomycetia</taxon>
        <taxon>Pirellulales</taxon>
        <taxon>Pirellulaceae</taxon>
        <taxon>Lignipirellula</taxon>
    </lineage>
</organism>
<protein>
    <recommendedName>
        <fullName evidence="3">Ferritin-like domain protein</fullName>
    </recommendedName>
</protein>
<evidence type="ECO:0000313" key="2">
    <source>
        <dbReference type="Proteomes" id="UP000317648"/>
    </source>
</evidence>
<evidence type="ECO:0008006" key="3">
    <source>
        <dbReference type="Google" id="ProtNLM"/>
    </source>
</evidence>
<name>A0A518DU89_9BACT</name>
<gene>
    <name evidence="1" type="ORF">Pla8534_32180</name>
</gene>
<dbReference type="RefSeq" id="WP_145054149.1">
    <property type="nucleotide sequence ID" value="NZ_CP036433.1"/>
</dbReference>
<dbReference type="EMBL" id="CP036433">
    <property type="protein sequence ID" value="QDU95403.1"/>
    <property type="molecule type" value="Genomic_DNA"/>
</dbReference>
<reference evidence="1 2" key="1">
    <citation type="submission" date="2019-02" db="EMBL/GenBank/DDBJ databases">
        <title>Deep-cultivation of Planctomycetes and their phenomic and genomic characterization uncovers novel biology.</title>
        <authorList>
            <person name="Wiegand S."/>
            <person name="Jogler M."/>
            <person name="Boedeker C."/>
            <person name="Pinto D."/>
            <person name="Vollmers J."/>
            <person name="Rivas-Marin E."/>
            <person name="Kohn T."/>
            <person name="Peeters S.H."/>
            <person name="Heuer A."/>
            <person name="Rast P."/>
            <person name="Oberbeckmann S."/>
            <person name="Bunk B."/>
            <person name="Jeske O."/>
            <person name="Meyerdierks A."/>
            <person name="Storesund J.E."/>
            <person name="Kallscheuer N."/>
            <person name="Luecker S."/>
            <person name="Lage O.M."/>
            <person name="Pohl T."/>
            <person name="Merkel B.J."/>
            <person name="Hornburger P."/>
            <person name="Mueller R.-W."/>
            <person name="Bruemmer F."/>
            <person name="Labrenz M."/>
            <person name="Spormann A.M."/>
            <person name="Op den Camp H."/>
            <person name="Overmann J."/>
            <person name="Amann R."/>
            <person name="Jetten M.S.M."/>
            <person name="Mascher T."/>
            <person name="Medema M.H."/>
            <person name="Devos D.P."/>
            <person name="Kaster A.-K."/>
            <person name="Ovreas L."/>
            <person name="Rohde M."/>
            <person name="Galperin M.Y."/>
            <person name="Jogler C."/>
        </authorList>
    </citation>
    <scope>NUCLEOTIDE SEQUENCE [LARGE SCALE GENOMIC DNA]</scope>
    <source>
        <strain evidence="1 2">Pla85_3_4</strain>
    </source>
</reference>